<organism evidence="2 3">
    <name type="scientific">Arsenicicoccus piscis</name>
    <dbReference type="NCBI Taxonomy" id="673954"/>
    <lineage>
        <taxon>Bacteria</taxon>
        <taxon>Bacillati</taxon>
        <taxon>Actinomycetota</taxon>
        <taxon>Actinomycetes</taxon>
        <taxon>Micrococcales</taxon>
        <taxon>Intrasporangiaceae</taxon>
        <taxon>Arsenicicoccus</taxon>
    </lineage>
</organism>
<sequence>MAAETTVLVVKGMTCGHCAQAVTTELSAVEGVTSVEVADVVPNHDTAVTVHHEGPITSETLAEAVDEAGYQVVL</sequence>
<dbReference type="Proteomes" id="UP001157109">
    <property type="component" value="Unassembled WGS sequence"/>
</dbReference>
<evidence type="ECO:0000313" key="3">
    <source>
        <dbReference type="Proteomes" id="UP001157109"/>
    </source>
</evidence>
<dbReference type="SUPFAM" id="SSF55008">
    <property type="entry name" value="HMA, heavy metal-associated domain"/>
    <property type="match status" value="1"/>
</dbReference>
<comment type="caution">
    <text evidence="2">The sequence shown here is derived from an EMBL/GenBank/DDBJ whole genome shotgun (WGS) entry which is preliminary data.</text>
</comment>
<dbReference type="Gene3D" id="3.30.70.100">
    <property type="match status" value="1"/>
</dbReference>
<dbReference type="RefSeq" id="WP_241441500.1">
    <property type="nucleotide sequence ID" value="NZ_BSUJ01000001.1"/>
</dbReference>
<dbReference type="InterPro" id="IPR006121">
    <property type="entry name" value="HMA_dom"/>
</dbReference>
<dbReference type="InterPro" id="IPR036163">
    <property type="entry name" value="HMA_dom_sf"/>
</dbReference>
<name>A0ABQ6HSS5_9MICO</name>
<evidence type="ECO:0000313" key="2">
    <source>
        <dbReference type="EMBL" id="GMA21217.1"/>
    </source>
</evidence>
<gene>
    <name evidence="2" type="ORF">GCM10025862_32380</name>
</gene>
<dbReference type="CDD" id="cd00371">
    <property type="entry name" value="HMA"/>
    <property type="match status" value="1"/>
</dbReference>
<proteinExistence type="predicted"/>
<keyword evidence="3" id="KW-1185">Reference proteome</keyword>
<reference evidence="3" key="1">
    <citation type="journal article" date="2019" name="Int. J. Syst. Evol. Microbiol.">
        <title>The Global Catalogue of Microorganisms (GCM) 10K type strain sequencing project: providing services to taxonomists for standard genome sequencing and annotation.</title>
        <authorList>
            <consortium name="The Broad Institute Genomics Platform"/>
            <consortium name="The Broad Institute Genome Sequencing Center for Infectious Disease"/>
            <person name="Wu L."/>
            <person name="Ma J."/>
        </authorList>
    </citation>
    <scope>NUCLEOTIDE SEQUENCE [LARGE SCALE GENOMIC DNA]</scope>
    <source>
        <strain evidence="3">NBRC 105830</strain>
    </source>
</reference>
<dbReference type="EMBL" id="BSUJ01000001">
    <property type="protein sequence ID" value="GMA21217.1"/>
    <property type="molecule type" value="Genomic_DNA"/>
</dbReference>
<feature type="domain" description="HMA" evidence="1">
    <location>
        <begin position="4"/>
        <end position="73"/>
    </location>
</feature>
<dbReference type="Pfam" id="PF00403">
    <property type="entry name" value="HMA"/>
    <property type="match status" value="1"/>
</dbReference>
<evidence type="ECO:0000259" key="1">
    <source>
        <dbReference type="PROSITE" id="PS50846"/>
    </source>
</evidence>
<accession>A0ABQ6HSS5</accession>
<protein>
    <submittedName>
        <fullName evidence="2">Metal-binding protein</fullName>
    </submittedName>
</protein>
<dbReference type="PROSITE" id="PS50846">
    <property type="entry name" value="HMA_2"/>
    <property type="match status" value="1"/>
</dbReference>